<dbReference type="EMBL" id="PP934186">
    <property type="protein sequence ID" value="XDG30957.1"/>
    <property type="molecule type" value="Genomic_DNA"/>
</dbReference>
<organism evidence="1">
    <name type="scientific">Vibrio phage P018-4</name>
    <dbReference type="NCBI Taxonomy" id="3229728"/>
    <lineage>
        <taxon>Viruses</taxon>
        <taxon>Duplodnaviria</taxon>
        <taxon>Heunggongvirae</taxon>
        <taxon>Uroviricota</taxon>
        <taxon>Caudoviricetes</taxon>
    </lineage>
</organism>
<reference evidence="1" key="1">
    <citation type="submission" date="2024-06" db="EMBL/GenBank/DDBJ databases">
        <authorList>
            <person name="Yang R."/>
        </authorList>
    </citation>
    <scope>NUCLEOTIDE SEQUENCE</scope>
</reference>
<accession>A0AB39AJX4</accession>
<evidence type="ECO:0000313" key="1">
    <source>
        <dbReference type="EMBL" id="XDG30957.1"/>
    </source>
</evidence>
<proteinExistence type="predicted"/>
<sequence length="77" mass="8692">MKRPVFIYYGGSCLCKSHTAALTGKSIYETDISEILPDTIKSEIIVIGNRSGFTLQDVEDRIYNKDNCKVIKVEFSQ</sequence>
<name>A0AB39AJX4_9CAUD</name>
<protein>
    <submittedName>
        <fullName evidence="1">Uncharacterized protein</fullName>
    </submittedName>
</protein>